<dbReference type="AlphaFoldDB" id="A0A9W7ZQQ6"/>
<name>A0A9W7ZQQ6_9FUNG</name>
<feature type="non-terminal residue" evidence="1">
    <location>
        <position position="151"/>
    </location>
</feature>
<gene>
    <name evidence="1" type="ORF">H4219_006242</name>
</gene>
<evidence type="ECO:0000313" key="1">
    <source>
        <dbReference type="EMBL" id="KAJ1910304.1"/>
    </source>
</evidence>
<comment type="caution">
    <text evidence="1">The sequence shown here is derived from an EMBL/GenBank/DDBJ whole genome shotgun (WGS) entry which is preliminary data.</text>
</comment>
<proteinExistence type="predicted"/>
<evidence type="ECO:0000313" key="2">
    <source>
        <dbReference type="Proteomes" id="UP001150538"/>
    </source>
</evidence>
<dbReference type="OrthoDB" id="10609908at2759"/>
<dbReference type="EMBL" id="JANBPU010000598">
    <property type="protein sequence ID" value="KAJ1910304.1"/>
    <property type="molecule type" value="Genomic_DNA"/>
</dbReference>
<protein>
    <submittedName>
        <fullName evidence="1">Uncharacterized protein</fullName>
    </submittedName>
</protein>
<organism evidence="1 2">
    <name type="scientific">Mycoemilia scoparia</name>
    <dbReference type="NCBI Taxonomy" id="417184"/>
    <lineage>
        <taxon>Eukaryota</taxon>
        <taxon>Fungi</taxon>
        <taxon>Fungi incertae sedis</taxon>
        <taxon>Zoopagomycota</taxon>
        <taxon>Kickxellomycotina</taxon>
        <taxon>Kickxellomycetes</taxon>
        <taxon>Kickxellales</taxon>
        <taxon>Kickxellaceae</taxon>
        <taxon>Mycoemilia</taxon>
    </lineage>
</organism>
<sequence length="151" mass="17693">MSDKRVLFTKLRHLGSEEKVRHRLRNLRDRHTKLCIRLLRFEYKNPKILVDILSEYVSPNRIPREIRDMIERDYRSGSGIGGNNSISGAQDLLNEPKDEDIITEICYREVLGHGFIKNDWHTTGQGVELKKTLAQLRIKFQEWVDSIYGEG</sequence>
<reference evidence="1" key="1">
    <citation type="submission" date="2022-07" db="EMBL/GenBank/DDBJ databases">
        <title>Phylogenomic reconstructions and comparative analyses of Kickxellomycotina fungi.</title>
        <authorList>
            <person name="Reynolds N.K."/>
            <person name="Stajich J.E."/>
            <person name="Barry K."/>
            <person name="Grigoriev I.V."/>
            <person name="Crous P."/>
            <person name="Smith M.E."/>
        </authorList>
    </citation>
    <scope>NUCLEOTIDE SEQUENCE</scope>
    <source>
        <strain evidence="1">NBRC 100468</strain>
    </source>
</reference>
<keyword evidence="2" id="KW-1185">Reference proteome</keyword>
<dbReference type="Proteomes" id="UP001150538">
    <property type="component" value="Unassembled WGS sequence"/>
</dbReference>
<accession>A0A9W7ZQQ6</accession>